<gene>
    <name evidence="1" type="ORF">SAMN04515671_1728</name>
</gene>
<sequence length="252" mass="27061">MPGPAMGPVSPRTEPLATLPSIAGRWNGWRSGVVQTVISAIRPTIAIGFTGPHTRKANLMNARASQPRTPPVKRTLRVFLTVVAIIATMMGVGTVPASAAVTPQATAANCGWYIQQTGVNSPYYYKISSTGLPNVTGTSTAPARVFLKVSFMHPPSQVYRTGLFYTDVVAGRWSTSWTSVMYQTAGWTSVQDADGESGYIGAEFTSLDTFVLLQLNWYDSAGTAVTNHYDQWAYSPNSSQNHNVCNAGANFA</sequence>
<proteinExistence type="predicted"/>
<evidence type="ECO:0000313" key="1">
    <source>
        <dbReference type="EMBL" id="SDO69520.1"/>
    </source>
</evidence>
<keyword evidence="2" id="KW-1185">Reference proteome</keyword>
<organism evidence="1 2">
    <name type="scientific">Nakamurella panacisegetis</name>
    <dbReference type="NCBI Taxonomy" id="1090615"/>
    <lineage>
        <taxon>Bacteria</taxon>
        <taxon>Bacillati</taxon>
        <taxon>Actinomycetota</taxon>
        <taxon>Actinomycetes</taxon>
        <taxon>Nakamurellales</taxon>
        <taxon>Nakamurellaceae</taxon>
        <taxon>Nakamurella</taxon>
    </lineage>
</organism>
<dbReference type="Proteomes" id="UP000198741">
    <property type="component" value="Chromosome I"/>
</dbReference>
<dbReference type="AlphaFoldDB" id="A0A1H0LNM5"/>
<reference evidence="1 2" key="1">
    <citation type="submission" date="2016-10" db="EMBL/GenBank/DDBJ databases">
        <authorList>
            <person name="de Groot N.N."/>
        </authorList>
    </citation>
    <scope>NUCLEOTIDE SEQUENCE [LARGE SCALE GENOMIC DNA]</scope>
    <source>
        <strain evidence="2">P4-7,KCTC 19426,CECT 7604</strain>
    </source>
</reference>
<name>A0A1H0LNM5_9ACTN</name>
<protein>
    <submittedName>
        <fullName evidence="1">Uncharacterized protein</fullName>
    </submittedName>
</protein>
<dbReference type="STRING" id="1090615.SAMN04515671_1728"/>
<evidence type="ECO:0000313" key="2">
    <source>
        <dbReference type="Proteomes" id="UP000198741"/>
    </source>
</evidence>
<accession>A0A1H0LNM5</accession>
<dbReference type="EMBL" id="LT629710">
    <property type="protein sequence ID" value="SDO69520.1"/>
    <property type="molecule type" value="Genomic_DNA"/>
</dbReference>